<dbReference type="PANTHER" id="PTHR30160">
    <property type="entry name" value="TETRAACYLDISACCHARIDE 4'-KINASE-RELATED"/>
    <property type="match status" value="1"/>
</dbReference>
<evidence type="ECO:0000256" key="1">
    <source>
        <dbReference type="ARBA" id="ARBA00022676"/>
    </source>
</evidence>
<gene>
    <name evidence="3" type="ORF">ENS64_17430</name>
</gene>
<dbReference type="GO" id="GO:0009244">
    <property type="term" value="P:lipopolysaccharide core region biosynthetic process"/>
    <property type="evidence" value="ECO:0007669"/>
    <property type="project" value="TreeGrafter"/>
</dbReference>
<protein>
    <submittedName>
        <fullName evidence="3">Glycosyltransferase family 9 protein</fullName>
    </submittedName>
</protein>
<reference evidence="3" key="1">
    <citation type="journal article" date="2020" name="mSystems">
        <title>Genome- and Community-Level Interaction Insights into Carbon Utilization and Element Cycling Functions of Hydrothermarchaeota in Hydrothermal Sediment.</title>
        <authorList>
            <person name="Zhou Z."/>
            <person name="Liu Y."/>
            <person name="Xu W."/>
            <person name="Pan J."/>
            <person name="Luo Z.H."/>
            <person name="Li M."/>
        </authorList>
    </citation>
    <scope>NUCLEOTIDE SEQUENCE [LARGE SCALE GENOMIC DNA]</scope>
    <source>
        <strain evidence="3">SpSt-508</strain>
    </source>
</reference>
<dbReference type="EMBL" id="DSVQ01000019">
    <property type="protein sequence ID" value="HGT41030.1"/>
    <property type="molecule type" value="Genomic_DNA"/>
</dbReference>
<dbReference type="GO" id="GO:0005829">
    <property type="term" value="C:cytosol"/>
    <property type="evidence" value="ECO:0007669"/>
    <property type="project" value="TreeGrafter"/>
</dbReference>
<evidence type="ECO:0000256" key="2">
    <source>
        <dbReference type="ARBA" id="ARBA00022679"/>
    </source>
</evidence>
<dbReference type="AlphaFoldDB" id="A0A7C4QXP6"/>
<keyword evidence="1" id="KW-0328">Glycosyltransferase</keyword>
<sequence>MAHFLADISAQRIAIIKPSALGDVVQALPLLPALRRRFPGGWIAWIVQRELRDLVAGHPDLDEVLTIERRPTVAQAARFLAELRRRRFDVVFDLQGLFRSAVMTWATGAAWRIGLQTAREGAYRAVNITLDDTGRDVPAYRRYWRVAEALGVGDAPRRLLLAVSAADVQQAHRLVGGLPRPVFAVQWGARWETKRWPLAGMVNVLAQAGRTWGASVVFVGGHGERAACAHAAAVLSRTVPEMCVRNLAGETTLKQLAAVLTTVDALLANDSGPLHLAAELGTPVVGIFTCTSAIRSGPPGTAHEFVSTQLPCAASYHKRCPWSGARHLACHAELTPARVWEALVRLVERNHLARPAARRAA</sequence>
<comment type="caution">
    <text evidence="3">The sequence shown here is derived from an EMBL/GenBank/DDBJ whole genome shotgun (WGS) entry which is preliminary data.</text>
</comment>
<dbReference type="InterPro" id="IPR051199">
    <property type="entry name" value="LPS_LOS_Heptosyltrfase"/>
</dbReference>
<dbReference type="Pfam" id="PF01075">
    <property type="entry name" value="Glyco_transf_9"/>
    <property type="match status" value="1"/>
</dbReference>
<dbReference type="CDD" id="cd03789">
    <property type="entry name" value="GT9_LPS_heptosyltransferase"/>
    <property type="match status" value="1"/>
</dbReference>
<dbReference type="PANTHER" id="PTHR30160:SF1">
    <property type="entry name" value="LIPOPOLYSACCHARIDE 1,2-N-ACETYLGLUCOSAMINETRANSFERASE-RELATED"/>
    <property type="match status" value="1"/>
</dbReference>
<proteinExistence type="predicted"/>
<dbReference type="InterPro" id="IPR002201">
    <property type="entry name" value="Glyco_trans_9"/>
</dbReference>
<keyword evidence="2 3" id="KW-0808">Transferase</keyword>
<name>A0A7C4QXP6_9PLAN</name>
<dbReference type="SUPFAM" id="SSF53756">
    <property type="entry name" value="UDP-Glycosyltransferase/glycogen phosphorylase"/>
    <property type="match status" value="1"/>
</dbReference>
<evidence type="ECO:0000313" key="3">
    <source>
        <dbReference type="EMBL" id="HGT41030.1"/>
    </source>
</evidence>
<dbReference type="GO" id="GO:0008713">
    <property type="term" value="F:ADP-heptose-lipopolysaccharide heptosyltransferase activity"/>
    <property type="evidence" value="ECO:0007669"/>
    <property type="project" value="TreeGrafter"/>
</dbReference>
<organism evidence="3">
    <name type="scientific">Schlesneria paludicola</name>
    <dbReference type="NCBI Taxonomy" id="360056"/>
    <lineage>
        <taxon>Bacteria</taxon>
        <taxon>Pseudomonadati</taxon>
        <taxon>Planctomycetota</taxon>
        <taxon>Planctomycetia</taxon>
        <taxon>Planctomycetales</taxon>
        <taxon>Planctomycetaceae</taxon>
        <taxon>Schlesneria</taxon>
    </lineage>
</organism>
<accession>A0A7C4QXP6</accession>
<dbReference type="Gene3D" id="3.40.50.2000">
    <property type="entry name" value="Glycogen Phosphorylase B"/>
    <property type="match status" value="2"/>
</dbReference>